<dbReference type="Proteomes" id="UP000800092">
    <property type="component" value="Unassembled WGS sequence"/>
</dbReference>
<dbReference type="Pfam" id="PF20237">
    <property type="entry name" value="DUF6594"/>
    <property type="match status" value="1"/>
</dbReference>
<evidence type="ECO:0000259" key="3">
    <source>
        <dbReference type="Pfam" id="PF20237"/>
    </source>
</evidence>
<feature type="transmembrane region" description="Helical" evidence="2">
    <location>
        <begin position="237"/>
        <end position="254"/>
    </location>
</feature>
<gene>
    <name evidence="4" type="ORF">EV356DRAFT_309659</name>
</gene>
<feature type="domain" description="DUF6594" evidence="3">
    <location>
        <begin position="58"/>
        <end position="247"/>
    </location>
</feature>
<dbReference type="EMBL" id="ML991776">
    <property type="protein sequence ID" value="KAF2238457.1"/>
    <property type="molecule type" value="Genomic_DNA"/>
</dbReference>
<name>A0A6A6HK94_VIRVR</name>
<feature type="transmembrane region" description="Helical" evidence="2">
    <location>
        <begin position="418"/>
        <end position="438"/>
    </location>
</feature>
<keyword evidence="2" id="KW-0812">Transmembrane</keyword>
<feature type="transmembrane region" description="Helical" evidence="2">
    <location>
        <begin position="290"/>
        <end position="312"/>
    </location>
</feature>
<keyword evidence="2" id="KW-1133">Transmembrane helix</keyword>
<proteinExistence type="predicted"/>
<evidence type="ECO:0000256" key="2">
    <source>
        <dbReference type="SAM" id="Phobius"/>
    </source>
</evidence>
<dbReference type="AlphaFoldDB" id="A0A6A6HK94"/>
<sequence length="481" mass="55292">MYPSKSFMQIHEPNDIPGRMAAEEEIEAYEKNVNDTTQKQSSSDDPVILTCRTISLHCEQNFLLPRDFGYLRSRVLLHMQEGIAALERESDDLDTSDSICQPVHRRIRIGEPSHKYDHKSEDENSRMLHQPDAERPRHTILSDIEAKLLENDDILMKDRDMSAFQRAARHDHRSVTTNTNDKAFSRCREDIVDLRQDPEMKIVKSFGVDVLARLYLQNHYNCRMRQRDRHLWRIQKISLFLLSVLPITICGAPVDHLAPPESTRQILKHDGSSMLDIDVSLQKSPSVVQWIISHASPILVLFMCASTALIITYYAKKYPQERRGYFLCAAAMSAFMTIEFSTPETHFLERVFLSTFNLYFGFKYALVDRRLLDVDVMHGLFIVAMSFAFDIFIINFLSGGSREDPMSLFATLLTPSTVFSIVVYGLSLDIFWSFVPWLNQATRRVANAFREPQPVRDVEVGDESQVDRAEILVTETGHPPV</sequence>
<feature type="region of interest" description="Disordered" evidence="1">
    <location>
        <begin position="111"/>
        <end position="131"/>
    </location>
</feature>
<protein>
    <recommendedName>
        <fullName evidence="3">DUF6594 domain-containing protein</fullName>
    </recommendedName>
</protein>
<organism evidence="4 5">
    <name type="scientific">Viridothelium virens</name>
    <name type="common">Speckled blister lichen</name>
    <name type="synonym">Trypethelium virens</name>
    <dbReference type="NCBI Taxonomy" id="1048519"/>
    <lineage>
        <taxon>Eukaryota</taxon>
        <taxon>Fungi</taxon>
        <taxon>Dikarya</taxon>
        <taxon>Ascomycota</taxon>
        <taxon>Pezizomycotina</taxon>
        <taxon>Dothideomycetes</taxon>
        <taxon>Dothideomycetes incertae sedis</taxon>
        <taxon>Trypetheliales</taxon>
        <taxon>Trypetheliaceae</taxon>
        <taxon>Viridothelium</taxon>
    </lineage>
</organism>
<feature type="transmembrane region" description="Helical" evidence="2">
    <location>
        <begin position="379"/>
        <end position="398"/>
    </location>
</feature>
<dbReference type="InterPro" id="IPR046529">
    <property type="entry name" value="DUF6594"/>
</dbReference>
<evidence type="ECO:0000256" key="1">
    <source>
        <dbReference type="SAM" id="MobiDB-lite"/>
    </source>
</evidence>
<reference evidence="4" key="1">
    <citation type="journal article" date="2020" name="Stud. Mycol.">
        <title>101 Dothideomycetes genomes: a test case for predicting lifestyles and emergence of pathogens.</title>
        <authorList>
            <person name="Haridas S."/>
            <person name="Albert R."/>
            <person name="Binder M."/>
            <person name="Bloem J."/>
            <person name="Labutti K."/>
            <person name="Salamov A."/>
            <person name="Andreopoulos B."/>
            <person name="Baker S."/>
            <person name="Barry K."/>
            <person name="Bills G."/>
            <person name="Bluhm B."/>
            <person name="Cannon C."/>
            <person name="Castanera R."/>
            <person name="Culley D."/>
            <person name="Daum C."/>
            <person name="Ezra D."/>
            <person name="Gonzalez J."/>
            <person name="Henrissat B."/>
            <person name="Kuo A."/>
            <person name="Liang C."/>
            <person name="Lipzen A."/>
            <person name="Lutzoni F."/>
            <person name="Magnuson J."/>
            <person name="Mondo S."/>
            <person name="Nolan M."/>
            <person name="Ohm R."/>
            <person name="Pangilinan J."/>
            <person name="Park H.-J."/>
            <person name="Ramirez L."/>
            <person name="Alfaro M."/>
            <person name="Sun H."/>
            <person name="Tritt A."/>
            <person name="Yoshinaga Y."/>
            <person name="Zwiers L.-H."/>
            <person name="Turgeon B."/>
            <person name="Goodwin S."/>
            <person name="Spatafora J."/>
            <person name="Crous P."/>
            <person name="Grigoriev I."/>
        </authorList>
    </citation>
    <scope>NUCLEOTIDE SEQUENCE</scope>
    <source>
        <strain evidence="4">Tuck. ex Michener</strain>
    </source>
</reference>
<evidence type="ECO:0000313" key="4">
    <source>
        <dbReference type="EMBL" id="KAF2238457.1"/>
    </source>
</evidence>
<accession>A0A6A6HK94</accession>
<keyword evidence="5" id="KW-1185">Reference proteome</keyword>
<evidence type="ECO:0000313" key="5">
    <source>
        <dbReference type="Proteomes" id="UP000800092"/>
    </source>
</evidence>
<keyword evidence="2" id="KW-0472">Membrane</keyword>